<feature type="compositionally biased region" description="Basic and acidic residues" evidence="3">
    <location>
        <begin position="488"/>
        <end position="537"/>
    </location>
</feature>
<dbReference type="PANTHER" id="PTHR15073">
    <property type="entry name" value="MICROTUBULE-ASSOCIATED PROTEIN"/>
    <property type="match status" value="1"/>
</dbReference>
<evidence type="ECO:0000256" key="2">
    <source>
        <dbReference type="ARBA" id="ARBA00023054"/>
    </source>
</evidence>
<feature type="compositionally biased region" description="Polar residues" evidence="3">
    <location>
        <begin position="293"/>
        <end position="303"/>
    </location>
</feature>
<dbReference type="InterPro" id="IPR051483">
    <property type="entry name" value="MAP7_domain-containing"/>
</dbReference>
<feature type="compositionally biased region" description="Basic and acidic residues" evidence="3">
    <location>
        <begin position="659"/>
        <end position="820"/>
    </location>
</feature>
<dbReference type="OrthoDB" id="5877880at2759"/>
<accession>A0A016RUL0</accession>
<protein>
    <submittedName>
        <fullName evidence="4">Uncharacterized protein</fullName>
    </submittedName>
</protein>
<sequence>MDVENAKIVDGLIFGYLSRQQYHDTLRALCNEAPSLRDGRNRFQSGADVFIQVSDQLHDKNLEQIVHAFSTVGRFDVSPELIDFGVRLRDLTNEFSTMTAMRGRSLSDNQMKLYGKRAYSKMHPNRQAPSNASLRCDTVQPATYRPTVYCMAPNSNETEYVRQLHDNAVSASIEHGVPQQSNTSQQDLSYDYQSQQHVTSPFPMPSSSPYVAQAVVQSSTASTIQETSTQDTPSYQVSQILPSAQPSGVSEEPMLVDYGVNVKNTENMEIPRDVATNSADHSSTLVEDRQDGSRAQMSSSFSSEAGAHKRKAAVPHRRGEMVAHTAQSLIVPNGVLLDLEAEAAARTTSVGLVDQVSLLSNIDDSAMQCLDRLINGNLDEVFPFCDDHDGLSEFAAGLENPYPPNESNDNETEQDSGAVYEETVPPPLDVGPSHSPPPQEPSAKSRSFDDGEIISDESNHAKTPKTASAENIATRVNERESTPPAARNDSRRSSLDSGRSRRDDKKIADRLREFNRNPPKSDSRKSNTERSELRDTSAQEARNIPRSSPTPTSGSRAPRDRIRRLSALFDEGHSAPSSRDSSPHRERLNKKEEERRRREKEMEKERQLIENPEISHGSKHEDLNGCCLLRALLIFRNFFLILCLSLPSVHDLFRREREAQRERERSHRSSPERKTSDKRSRRDDEEDKPRDSKEKERKREQTEERKVMDEAEKRKAEEKARREMMKKKKEEELEAKRQAELQRRAEAMRRKEEENRRKEEENRRRRQEERERQEERRREEQRQKEEERLRREEEKRKEEERRREEEIRKAAEEEERKERSNDEEEEVETAKSDNEEDDEQRDSDDDAASDDNHTARNYSDDEEVPSKKDSITHEQWVHPRKIEQKRSGDASVSRSVENEPQQESDQDAAPPVENEERKRKNARDEHRPLRSSSDIRKNLPLPSVPSRRRDDAKKVPAKPLEPGMMMSDPGVLDRINKEMESLTPRNRSSHNRSPEESATSSKSATSSTRVAKRDAPVDYAQVLFSNAPVIKRTPPAVEKKRNLVISSGLTTDNPNQLVFSKAHSSRRTFPILVMF</sequence>
<evidence type="ECO:0000256" key="3">
    <source>
        <dbReference type="SAM" id="MobiDB-lite"/>
    </source>
</evidence>
<feature type="compositionally biased region" description="Basic and acidic residues" evidence="3">
    <location>
        <begin position="581"/>
        <end position="608"/>
    </location>
</feature>
<feature type="region of interest" description="Disordered" evidence="3">
    <location>
        <begin position="273"/>
        <end position="311"/>
    </location>
</feature>
<feature type="compositionally biased region" description="Acidic residues" evidence="3">
    <location>
        <begin position="834"/>
        <end position="849"/>
    </location>
</feature>
<feature type="compositionally biased region" description="Basic and acidic residues" evidence="3">
    <location>
        <begin position="864"/>
        <end position="888"/>
    </location>
</feature>
<reference evidence="5" key="1">
    <citation type="journal article" date="2015" name="Nat. Genet.">
        <title>The genome and transcriptome of the zoonotic hookworm Ancylostoma ceylanicum identify infection-specific gene families.</title>
        <authorList>
            <person name="Schwarz E.M."/>
            <person name="Hu Y."/>
            <person name="Antoshechkin I."/>
            <person name="Miller M.M."/>
            <person name="Sternberg P.W."/>
            <person name="Aroian R.V."/>
        </authorList>
    </citation>
    <scope>NUCLEOTIDE SEQUENCE</scope>
    <source>
        <strain evidence="5">HY135</strain>
    </source>
</reference>
<feature type="compositionally biased region" description="Polar residues" evidence="3">
    <location>
        <begin position="890"/>
        <end position="899"/>
    </location>
</feature>
<feature type="compositionally biased region" description="Basic and acidic residues" evidence="3">
    <location>
        <begin position="914"/>
        <end position="937"/>
    </location>
</feature>
<dbReference type="Proteomes" id="UP000024635">
    <property type="component" value="Unassembled WGS sequence"/>
</dbReference>
<comment type="caution">
    <text evidence="4">The sequence shown here is derived from an EMBL/GenBank/DDBJ whole genome shotgun (WGS) entry which is preliminary data.</text>
</comment>
<dbReference type="STRING" id="53326.A0A016RUL0"/>
<feature type="compositionally biased region" description="Low complexity" evidence="3">
    <location>
        <begin position="545"/>
        <end position="556"/>
    </location>
</feature>
<comment type="similarity">
    <text evidence="1">Belongs to the MAP7 family.</text>
</comment>
<feature type="compositionally biased region" description="Low complexity" evidence="3">
    <location>
        <begin position="997"/>
        <end position="1008"/>
    </location>
</feature>
<evidence type="ECO:0000256" key="1">
    <source>
        <dbReference type="ARBA" id="ARBA00007525"/>
    </source>
</evidence>
<feature type="region of interest" description="Disordered" evidence="3">
    <location>
        <begin position="659"/>
        <end position="1012"/>
    </location>
</feature>
<keyword evidence="5" id="KW-1185">Reference proteome</keyword>
<dbReference type="EMBL" id="JARK01001704">
    <property type="protein sequence ID" value="EYB82030.1"/>
    <property type="molecule type" value="Genomic_DNA"/>
</dbReference>
<organism evidence="4 5">
    <name type="scientific">Ancylostoma ceylanicum</name>
    <dbReference type="NCBI Taxonomy" id="53326"/>
    <lineage>
        <taxon>Eukaryota</taxon>
        <taxon>Metazoa</taxon>
        <taxon>Ecdysozoa</taxon>
        <taxon>Nematoda</taxon>
        <taxon>Chromadorea</taxon>
        <taxon>Rhabditida</taxon>
        <taxon>Rhabditina</taxon>
        <taxon>Rhabditomorpha</taxon>
        <taxon>Strongyloidea</taxon>
        <taxon>Ancylostomatidae</taxon>
        <taxon>Ancylostomatinae</taxon>
        <taxon>Ancylostoma</taxon>
    </lineage>
</organism>
<dbReference type="PROSITE" id="PS50896">
    <property type="entry name" value="LISH"/>
    <property type="match status" value="1"/>
</dbReference>
<evidence type="ECO:0000313" key="4">
    <source>
        <dbReference type="EMBL" id="EYB82030.1"/>
    </source>
</evidence>
<feature type="compositionally biased region" description="Pro residues" evidence="3">
    <location>
        <begin position="424"/>
        <end position="440"/>
    </location>
</feature>
<dbReference type="InterPro" id="IPR006594">
    <property type="entry name" value="LisH"/>
</dbReference>
<dbReference type="AlphaFoldDB" id="A0A016RUL0"/>
<dbReference type="PANTHER" id="PTHR15073:SF1">
    <property type="entry name" value="RETICULOCYTE-BINDING PROTEIN HOMOLOG 2A"/>
    <property type="match status" value="1"/>
</dbReference>
<name>A0A016RUL0_9BILA</name>
<feature type="compositionally biased region" description="Polar residues" evidence="3">
    <location>
        <begin position="275"/>
        <end position="285"/>
    </location>
</feature>
<feature type="compositionally biased region" description="Low complexity" evidence="3">
    <location>
        <begin position="184"/>
        <end position="196"/>
    </location>
</feature>
<evidence type="ECO:0000313" key="5">
    <source>
        <dbReference type="Proteomes" id="UP000024635"/>
    </source>
</evidence>
<feature type="region of interest" description="Disordered" evidence="3">
    <location>
        <begin position="395"/>
        <end position="621"/>
    </location>
</feature>
<gene>
    <name evidence="4" type="primary">Acey_s0368.g54</name>
    <name evidence="4" type="synonym">Acey-F46B6.5</name>
    <name evidence="4" type="ORF">Y032_0368g54</name>
</gene>
<keyword evidence="2" id="KW-0175">Coiled coil</keyword>
<feature type="region of interest" description="Disordered" evidence="3">
    <location>
        <begin position="175"/>
        <end position="209"/>
    </location>
</feature>
<proteinExistence type="inferred from homology"/>